<dbReference type="EMBL" id="PYVF01000003">
    <property type="protein sequence ID" value="PTB90314.1"/>
    <property type="molecule type" value="Genomic_DNA"/>
</dbReference>
<comment type="cofactor">
    <cofactor evidence="1">
        <name>L-ascorbate</name>
        <dbReference type="ChEBI" id="CHEBI:38290"/>
    </cofactor>
</comment>
<reference evidence="10 11" key="1">
    <citation type="submission" date="2018-03" db="EMBL/GenBank/DDBJ databases">
        <title>Cross-interface Injection: A General Nanoliter Liquid Handling Method Applied to Single Cells Genome Amplification Automated Nanoliter Liquid Handling Applied to Single Cell Multiple Displacement Amplification.</title>
        <authorList>
            <person name="Yun J."/>
            <person name="Xu P."/>
            <person name="Xu J."/>
            <person name="Dai X."/>
            <person name="Wang Y."/>
            <person name="Zheng X."/>
            <person name="Cao C."/>
            <person name="Yi Q."/>
            <person name="Zhu Y."/>
            <person name="Wang L."/>
            <person name="Dong Z."/>
            <person name="Huang Y."/>
            <person name="Huang L."/>
            <person name="Du W."/>
        </authorList>
    </citation>
    <scope>NUCLEOTIDE SEQUENCE [LARGE SCALE GENOMIC DNA]</scope>
    <source>
        <strain evidence="9 10">A12-4</strain>
        <strain evidence="8 11">Z-E1-2</strain>
    </source>
</reference>
<dbReference type="InterPro" id="IPR005123">
    <property type="entry name" value="Oxoglu/Fe-dep_dioxygenase_dom"/>
</dbReference>
<dbReference type="GO" id="GO:0031418">
    <property type="term" value="F:L-ascorbic acid binding"/>
    <property type="evidence" value="ECO:0007669"/>
    <property type="project" value="UniProtKB-KW"/>
</dbReference>
<evidence type="ECO:0000256" key="2">
    <source>
        <dbReference type="ARBA" id="ARBA00022723"/>
    </source>
</evidence>
<dbReference type="GO" id="GO:0004656">
    <property type="term" value="F:procollagen-proline 4-dioxygenase activity"/>
    <property type="evidence" value="ECO:0007669"/>
    <property type="project" value="TreeGrafter"/>
</dbReference>
<keyword evidence="3" id="KW-0847">Vitamin C</keyword>
<evidence type="ECO:0000313" key="8">
    <source>
        <dbReference type="EMBL" id="PTB83240.1"/>
    </source>
</evidence>
<evidence type="ECO:0000256" key="4">
    <source>
        <dbReference type="ARBA" id="ARBA00022964"/>
    </source>
</evidence>
<dbReference type="RefSeq" id="WP_417656267.1">
    <property type="nucleotide sequence ID" value="NZ_JBLXDX010000001.1"/>
</dbReference>
<dbReference type="InterPro" id="IPR044862">
    <property type="entry name" value="Pro_4_hyd_alph_FE2OG_OXY"/>
</dbReference>
<keyword evidence="6" id="KW-0408">Iron</keyword>
<dbReference type="Proteomes" id="UP000243022">
    <property type="component" value="Unassembled WGS sequence"/>
</dbReference>
<dbReference type="EMBL" id="PYVS01000004">
    <property type="protein sequence ID" value="PTB83240.1"/>
    <property type="molecule type" value="Genomic_DNA"/>
</dbReference>
<dbReference type="InterPro" id="IPR006620">
    <property type="entry name" value="Pro_4_hyd_alph"/>
</dbReference>
<evidence type="ECO:0000313" key="11">
    <source>
        <dbReference type="Proteomes" id="UP000243022"/>
    </source>
</evidence>
<comment type="caution">
    <text evidence="8">The sequence shown here is derived from an EMBL/GenBank/DDBJ whole genome shotgun (WGS) entry which is preliminary data.</text>
</comment>
<keyword evidence="4" id="KW-0223">Dioxygenase</keyword>
<keyword evidence="2" id="KW-0479">Metal-binding</keyword>
<evidence type="ECO:0000313" key="9">
    <source>
        <dbReference type="EMBL" id="PTB90314.1"/>
    </source>
</evidence>
<dbReference type="Proteomes" id="UP000242087">
    <property type="component" value="Unassembled WGS sequence"/>
</dbReference>
<accession>A0A2T4CNW6</accession>
<gene>
    <name evidence="9" type="ORF">C9927_00470</name>
    <name evidence="8" type="ORF">C9986_00525</name>
</gene>
<dbReference type="PANTHER" id="PTHR10869">
    <property type="entry name" value="PROLYL 4-HYDROXYLASE ALPHA SUBUNIT"/>
    <property type="match status" value="1"/>
</dbReference>
<dbReference type="AlphaFoldDB" id="A0A2T4CNW6"/>
<name>A0A2T4CNW6_9GAMM</name>
<keyword evidence="5" id="KW-0560">Oxidoreductase</keyword>
<evidence type="ECO:0000256" key="3">
    <source>
        <dbReference type="ARBA" id="ARBA00022896"/>
    </source>
</evidence>
<dbReference type="PANTHER" id="PTHR10869:SF246">
    <property type="entry name" value="TRANSMEMBRANE PROLYL 4-HYDROXYLASE"/>
    <property type="match status" value="1"/>
</dbReference>
<dbReference type="PROSITE" id="PS51471">
    <property type="entry name" value="FE2OG_OXY"/>
    <property type="match status" value="1"/>
</dbReference>
<dbReference type="InterPro" id="IPR045054">
    <property type="entry name" value="P4HA-like"/>
</dbReference>
<dbReference type="Pfam" id="PF13640">
    <property type="entry name" value="2OG-FeII_Oxy_3"/>
    <property type="match status" value="1"/>
</dbReference>
<evidence type="ECO:0000259" key="7">
    <source>
        <dbReference type="PROSITE" id="PS51471"/>
    </source>
</evidence>
<dbReference type="Gene3D" id="2.60.120.620">
    <property type="entry name" value="q2cbj1_9rhob like domain"/>
    <property type="match status" value="1"/>
</dbReference>
<evidence type="ECO:0000256" key="5">
    <source>
        <dbReference type="ARBA" id="ARBA00023002"/>
    </source>
</evidence>
<dbReference type="GO" id="GO:0005506">
    <property type="term" value="F:iron ion binding"/>
    <property type="evidence" value="ECO:0007669"/>
    <property type="project" value="InterPro"/>
</dbReference>
<dbReference type="SMART" id="SM00702">
    <property type="entry name" value="P4Hc"/>
    <property type="match status" value="1"/>
</dbReference>
<proteinExistence type="predicted"/>
<evidence type="ECO:0000313" key="10">
    <source>
        <dbReference type="Proteomes" id="UP000242087"/>
    </source>
</evidence>
<feature type="domain" description="Fe2OG dioxygenase" evidence="7">
    <location>
        <begin position="92"/>
        <end position="202"/>
    </location>
</feature>
<evidence type="ECO:0000256" key="6">
    <source>
        <dbReference type="ARBA" id="ARBA00023004"/>
    </source>
</evidence>
<protein>
    <submittedName>
        <fullName evidence="8">2OG-Fe(II) oxygenase</fullName>
    </submittedName>
</protein>
<organism evidence="8 11">
    <name type="scientific">Pseudidiomarina aestuarii</name>
    <dbReference type="NCBI Taxonomy" id="624146"/>
    <lineage>
        <taxon>Bacteria</taxon>
        <taxon>Pseudomonadati</taxon>
        <taxon>Pseudomonadota</taxon>
        <taxon>Gammaproteobacteria</taxon>
        <taxon>Alteromonadales</taxon>
        <taxon>Idiomarinaceae</taxon>
        <taxon>Pseudidiomarina</taxon>
    </lineage>
</organism>
<sequence length="206" mass="23194">MFASAAPNYDVYTLCEDPRVQVVENFFSESEAKHIIQLAENGMERARVSDDKEGSISDARTNSLCWVKHDKSIITSNLADRVAKFIAMPVSHAESFQVIRYGPTQEYRAHFDAYDLSTERGQRCTARGGQRLVTVLGYLNDVEAGGSTAFPHLNINVVPKTGRLLIFDNVYKGTTDIHKQSLHAGTPVVKGIKWAFNLWFHIREFK</sequence>
<evidence type="ECO:0000256" key="1">
    <source>
        <dbReference type="ARBA" id="ARBA00001961"/>
    </source>
</evidence>